<dbReference type="GO" id="GO:0007094">
    <property type="term" value="P:mitotic spindle assembly checkpoint signaling"/>
    <property type="evidence" value="ECO:0007669"/>
    <property type="project" value="InterPro"/>
</dbReference>
<keyword evidence="3" id="KW-0132">Cell division</keyword>
<keyword evidence="4" id="KW-0498">Mitosis</keyword>
<evidence type="ECO:0000313" key="8">
    <source>
        <dbReference type="EMBL" id="CAE0437321.1"/>
    </source>
</evidence>
<evidence type="ECO:0000256" key="6">
    <source>
        <dbReference type="ARBA" id="ARBA00023306"/>
    </source>
</evidence>
<dbReference type="GO" id="GO:0072686">
    <property type="term" value="C:mitotic spindle"/>
    <property type="evidence" value="ECO:0007669"/>
    <property type="project" value="TreeGrafter"/>
</dbReference>
<dbReference type="Pfam" id="PF05557">
    <property type="entry name" value="MAD"/>
    <property type="match status" value="1"/>
</dbReference>
<dbReference type="EMBL" id="HBIN01010149">
    <property type="protein sequence ID" value="CAE0437321.1"/>
    <property type="molecule type" value="Transcribed_RNA"/>
</dbReference>
<dbReference type="PANTHER" id="PTHR23168:SF0">
    <property type="entry name" value="MITOTIC SPINDLE ASSEMBLY CHECKPOINT PROTEIN MAD1"/>
    <property type="match status" value="1"/>
</dbReference>
<dbReference type="GO" id="GO:0005635">
    <property type="term" value="C:nuclear envelope"/>
    <property type="evidence" value="ECO:0007669"/>
    <property type="project" value="TreeGrafter"/>
</dbReference>
<gene>
    <name evidence="8" type="ORF">ASTO00021_LOCUS7578</name>
</gene>
<dbReference type="SUPFAM" id="SSF75704">
    <property type="entry name" value="Mitotic arrest deficient-like 1, Mad1"/>
    <property type="match status" value="1"/>
</dbReference>
<dbReference type="GO" id="GO:0000776">
    <property type="term" value="C:kinetochore"/>
    <property type="evidence" value="ECO:0007669"/>
    <property type="project" value="TreeGrafter"/>
</dbReference>
<dbReference type="Gene3D" id="1.20.5.170">
    <property type="match status" value="1"/>
</dbReference>
<dbReference type="GO" id="GO:0051315">
    <property type="term" value="P:attachment of mitotic spindle microtubules to kinetochore"/>
    <property type="evidence" value="ECO:0007669"/>
    <property type="project" value="TreeGrafter"/>
</dbReference>
<feature type="coiled-coil region" evidence="7">
    <location>
        <begin position="83"/>
        <end position="131"/>
    </location>
</feature>
<evidence type="ECO:0000256" key="1">
    <source>
        <dbReference type="ARBA" id="ARBA00004123"/>
    </source>
</evidence>
<comment type="subcellular location">
    <subcellularLocation>
        <location evidence="1">Nucleus</location>
    </subcellularLocation>
</comment>
<sequence>MERLQERSGQMVAAEVERDALLAERRDWDRHFLKLQKDFSAIQTNNPGVIVDENTPPTSTSVHQAIKFLQDLQNECVYLTKAKGNAELQLKKYEREINNCQQELLLSQSKVASLEESKSQLEDIKVAAEKESLYLRREVNSLLRVIESTGKEAGMTSGGKHNKLENVDNIQKAEALDKQLANAKDRIKELEAEGVAYRNQGASPAVVRTARKRNEELQNQVLAYEKEKQKLTTALEKAEAKVAELEHHVSRGSYNPSKEKVVHMTMNPERVLRNGRSNSMEEEIKRLKRANAVLTEKFNDLIAGNPTATLQADNFSPLTSTSGSNQQDLGKRHERLKELFKQKTKAFREAVYLLTGFMIDMTQDQNPQLRVRSMFAEREDDHLLFKWQPDVEGGLHLLETDFCSRIDENIFAYLKKCNSVPAFLSTLTLDLFEKQTFLL</sequence>
<name>A0A7S3PFY6_9STRA</name>
<dbReference type="GO" id="GO:0051301">
    <property type="term" value="P:cell division"/>
    <property type="evidence" value="ECO:0007669"/>
    <property type="project" value="UniProtKB-KW"/>
</dbReference>
<evidence type="ECO:0000256" key="7">
    <source>
        <dbReference type="SAM" id="Coils"/>
    </source>
</evidence>
<dbReference type="AlphaFoldDB" id="A0A7S3PFY6"/>
<protein>
    <recommendedName>
        <fullName evidence="9">Mitotic spindle assembly checkpoint protein MAD1</fullName>
    </recommendedName>
</protein>
<dbReference type="PANTHER" id="PTHR23168">
    <property type="entry name" value="MITOTIC SPINDLE ASSEMBLY CHECKPOINT PROTEIN MAD1 MITOTIC ARREST DEFICIENT-LIKE PROTEIN 1"/>
    <property type="match status" value="1"/>
</dbReference>
<dbReference type="InterPro" id="IPR008672">
    <property type="entry name" value="Mad1"/>
</dbReference>
<keyword evidence="6" id="KW-0131">Cell cycle</keyword>
<evidence type="ECO:0000256" key="4">
    <source>
        <dbReference type="ARBA" id="ARBA00022776"/>
    </source>
</evidence>
<keyword evidence="5" id="KW-0539">Nucleus</keyword>
<feature type="coiled-coil region" evidence="7">
    <location>
        <begin position="173"/>
        <end position="248"/>
    </location>
</feature>
<evidence type="ECO:0000256" key="2">
    <source>
        <dbReference type="ARBA" id="ARBA00008029"/>
    </source>
</evidence>
<evidence type="ECO:0000256" key="5">
    <source>
        <dbReference type="ARBA" id="ARBA00023242"/>
    </source>
</evidence>
<keyword evidence="7" id="KW-0175">Coiled coil</keyword>
<evidence type="ECO:0000256" key="3">
    <source>
        <dbReference type="ARBA" id="ARBA00022618"/>
    </source>
</evidence>
<dbReference type="Gene3D" id="3.30.457.60">
    <property type="match status" value="1"/>
</dbReference>
<dbReference type="Gene3D" id="6.10.250.90">
    <property type="match status" value="1"/>
</dbReference>
<proteinExistence type="inferred from homology"/>
<reference evidence="8" key="1">
    <citation type="submission" date="2021-01" db="EMBL/GenBank/DDBJ databases">
        <authorList>
            <person name="Corre E."/>
            <person name="Pelletier E."/>
            <person name="Niang G."/>
            <person name="Scheremetjew M."/>
            <person name="Finn R."/>
            <person name="Kale V."/>
            <person name="Holt S."/>
            <person name="Cochrane G."/>
            <person name="Meng A."/>
            <person name="Brown T."/>
            <person name="Cohen L."/>
        </authorList>
    </citation>
    <scope>NUCLEOTIDE SEQUENCE</scope>
    <source>
        <strain evidence="8">GSBS06</strain>
    </source>
</reference>
<evidence type="ECO:0008006" key="9">
    <source>
        <dbReference type="Google" id="ProtNLM"/>
    </source>
</evidence>
<comment type="similarity">
    <text evidence="2">Belongs to the MAD1 family.</text>
</comment>
<organism evidence="8">
    <name type="scientific">Aplanochytrium stocchinoi</name>
    <dbReference type="NCBI Taxonomy" id="215587"/>
    <lineage>
        <taxon>Eukaryota</taxon>
        <taxon>Sar</taxon>
        <taxon>Stramenopiles</taxon>
        <taxon>Bigyra</taxon>
        <taxon>Labyrinthulomycetes</taxon>
        <taxon>Thraustochytrida</taxon>
        <taxon>Thraustochytriidae</taxon>
        <taxon>Aplanochytrium</taxon>
    </lineage>
</organism>
<accession>A0A7S3PFY6</accession>